<dbReference type="InterPro" id="IPR001509">
    <property type="entry name" value="Epimerase_deHydtase"/>
</dbReference>
<dbReference type="Proteomes" id="UP000293562">
    <property type="component" value="Unassembled WGS sequence"/>
</dbReference>
<sequence length="302" mass="33687">MAHILISGGSGLVGKALCTKLRDKGHDVAILSRNKDIRASHKSFYWDPENNEIDPEAIDSSDYIIHLAGANIAEKSWTPKRKNVLLESRVRSAKLIFNEVKRQNKNLKAFISASAIGYYGLITSEKIFSEGDRAADDFLGRTCQKWEEAANQFCELGVRTTILRTGLVLDKQGGALSKMLIPVKMGLASPLGNGKQYLPWIHIDDLCEIYIKAIEDNTMKGAYNAVAPEYHTNLSFTKTLAQVLKKPFWFPNIPTFLIKSLLGEMSMLLLTGSRISASKLLSTSYTYKFPKLDKALINLLEE</sequence>
<dbReference type="NCBIfam" id="TIGR01777">
    <property type="entry name" value="yfcH"/>
    <property type="match status" value="1"/>
</dbReference>
<dbReference type="RefSeq" id="WP_130307340.1">
    <property type="nucleotide sequence ID" value="NZ_SHKN01000001.1"/>
</dbReference>
<dbReference type="Gene3D" id="3.40.50.720">
    <property type="entry name" value="NAD(P)-binding Rossmann-like Domain"/>
    <property type="match status" value="1"/>
</dbReference>
<evidence type="ECO:0000313" key="5">
    <source>
        <dbReference type="Proteomes" id="UP000293562"/>
    </source>
</evidence>
<evidence type="ECO:0000313" key="4">
    <source>
        <dbReference type="EMBL" id="RZT97306.1"/>
    </source>
</evidence>
<dbReference type="EMBL" id="SHKN01000001">
    <property type="protein sequence ID" value="RZT97306.1"/>
    <property type="molecule type" value="Genomic_DNA"/>
</dbReference>
<dbReference type="AlphaFoldDB" id="A0A4Q7VLX7"/>
<evidence type="ECO:0008006" key="6">
    <source>
        <dbReference type="Google" id="ProtNLM"/>
    </source>
</evidence>
<dbReference type="InterPro" id="IPR010099">
    <property type="entry name" value="SDR39U1"/>
</dbReference>
<organism evidence="4 5">
    <name type="scientific">Ancylomarina subtilis</name>
    <dbReference type="NCBI Taxonomy" id="1639035"/>
    <lineage>
        <taxon>Bacteria</taxon>
        <taxon>Pseudomonadati</taxon>
        <taxon>Bacteroidota</taxon>
        <taxon>Bacteroidia</taxon>
        <taxon>Marinilabiliales</taxon>
        <taxon>Marinifilaceae</taxon>
        <taxon>Ancylomarina</taxon>
    </lineage>
</organism>
<comment type="similarity">
    <text evidence="1">Belongs to the NAD(P)-dependent epimerase/dehydratase family. SDR39U1 subfamily.</text>
</comment>
<evidence type="ECO:0000256" key="1">
    <source>
        <dbReference type="ARBA" id="ARBA00009353"/>
    </source>
</evidence>
<protein>
    <recommendedName>
        <fullName evidence="6">TIGR01777 family protein</fullName>
    </recommendedName>
</protein>
<gene>
    <name evidence="4" type="ORF">EV201_1973</name>
</gene>
<dbReference type="InterPro" id="IPR013549">
    <property type="entry name" value="DUF1731"/>
</dbReference>
<reference evidence="4 5" key="1">
    <citation type="submission" date="2019-02" db="EMBL/GenBank/DDBJ databases">
        <title>Genomic Encyclopedia of Type Strains, Phase IV (KMG-IV): sequencing the most valuable type-strain genomes for metagenomic binning, comparative biology and taxonomic classification.</title>
        <authorList>
            <person name="Goeker M."/>
        </authorList>
    </citation>
    <scope>NUCLEOTIDE SEQUENCE [LARGE SCALE GENOMIC DNA]</scope>
    <source>
        <strain evidence="4 5">DSM 28825</strain>
    </source>
</reference>
<comment type="caution">
    <text evidence="4">The sequence shown here is derived from an EMBL/GenBank/DDBJ whole genome shotgun (WGS) entry which is preliminary data.</text>
</comment>
<evidence type="ECO:0000259" key="3">
    <source>
        <dbReference type="Pfam" id="PF08338"/>
    </source>
</evidence>
<dbReference type="Pfam" id="PF01370">
    <property type="entry name" value="Epimerase"/>
    <property type="match status" value="1"/>
</dbReference>
<feature type="domain" description="NAD-dependent epimerase/dehydratase" evidence="2">
    <location>
        <begin position="4"/>
        <end position="224"/>
    </location>
</feature>
<name>A0A4Q7VLX7_9BACT</name>
<dbReference type="SUPFAM" id="SSF51735">
    <property type="entry name" value="NAD(P)-binding Rossmann-fold domains"/>
    <property type="match status" value="1"/>
</dbReference>
<feature type="domain" description="DUF1731" evidence="3">
    <location>
        <begin position="253"/>
        <end position="298"/>
    </location>
</feature>
<proteinExistence type="inferred from homology"/>
<evidence type="ECO:0000259" key="2">
    <source>
        <dbReference type="Pfam" id="PF01370"/>
    </source>
</evidence>
<dbReference type="OrthoDB" id="329806at2"/>
<dbReference type="Pfam" id="PF08338">
    <property type="entry name" value="DUF1731"/>
    <property type="match status" value="1"/>
</dbReference>
<dbReference type="PANTHER" id="PTHR11092:SF0">
    <property type="entry name" value="EPIMERASE FAMILY PROTEIN SDR39U1"/>
    <property type="match status" value="1"/>
</dbReference>
<dbReference type="PANTHER" id="PTHR11092">
    <property type="entry name" value="SUGAR NUCLEOTIDE EPIMERASE RELATED"/>
    <property type="match status" value="1"/>
</dbReference>
<keyword evidence="5" id="KW-1185">Reference proteome</keyword>
<accession>A0A4Q7VLX7</accession>
<dbReference type="InterPro" id="IPR036291">
    <property type="entry name" value="NAD(P)-bd_dom_sf"/>
</dbReference>